<comment type="caution">
    <text evidence="8">The sequence shown here is derived from an EMBL/GenBank/DDBJ whole genome shotgun (WGS) entry which is preliminary data.</text>
</comment>
<keyword evidence="9" id="KW-1185">Reference proteome</keyword>
<dbReference type="SMART" id="SM00906">
    <property type="entry name" value="Fungal_trans"/>
    <property type="match status" value="2"/>
</dbReference>
<reference evidence="9" key="1">
    <citation type="submission" date="2019-06" db="EMBL/GenBank/DDBJ databases">
        <authorList>
            <person name="Broberg M."/>
        </authorList>
    </citation>
    <scope>NUCLEOTIDE SEQUENCE [LARGE SCALE GENOMIC DNA]</scope>
</reference>
<dbReference type="GO" id="GO:0008270">
    <property type="term" value="F:zinc ion binding"/>
    <property type="evidence" value="ECO:0007669"/>
    <property type="project" value="InterPro"/>
</dbReference>
<keyword evidence="4" id="KW-0238">DNA-binding</keyword>
<evidence type="ECO:0000256" key="5">
    <source>
        <dbReference type="ARBA" id="ARBA00023163"/>
    </source>
</evidence>
<dbReference type="GO" id="GO:0005634">
    <property type="term" value="C:nucleus"/>
    <property type="evidence" value="ECO:0007669"/>
    <property type="project" value="TreeGrafter"/>
</dbReference>
<evidence type="ECO:0000256" key="2">
    <source>
        <dbReference type="ARBA" id="ARBA00022833"/>
    </source>
</evidence>
<feature type="domain" description="Xylanolytic transcriptional activator regulatory" evidence="7">
    <location>
        <begin position="806"/>
        <end position="880"/>
    </location>
</feature>
<dbReference type="GO" id="GO:0006351">
    <property type="term" value="P:DNA-templated transcription"/>
    <property type="evidence" value="ECO:0007669"/>
    <property type="project" value="InterPro"/>
</dbReference>
<evidence type="ECO:0000256" key="6">
    <source>
        <dbReference type="ARBA" id="ARBA00023242"/>
    </source>
</evidence>
<dbReference type="EMBL" id="CABFOC020000063">
    <property type="protein sequence ID" value="CAH0056031.1"/>
    <property type="molecule type" value="Genomic_DNA"/>
</dbReference>
<accession>A0A9P0ELT9</accession>
<keyword evidence="2" id="KW-0862">Zinc</keyword>
<dbReference type="OrthoDB" id="4337792at2759"/>
<evidence type="ECO:0000256" key="3">
    <source>
        <dbReference type="ARBA" id="ARBA00023015"/>
    </source>
</evidence>
<dbReference type="PANTHER" id="PTHR31944">
    <property type="entry name" value="HEME-RESPONSIVE ZINC FINGER TRANSCRIPTION FACTOR HAP1"/>
    <property type="match status" value="1"/>
</dbReference>
<evidence type="ECO:0000313" key="8">
    <source>
        <dbReference type="EMBL" id="CAH0056031.1"/>
    </source>
</evidence>
<dbReference type="CDD" id="cd12148">
    <property type="entry name" value="fungal_TF_MHR"/>
    <property type="match status" value="2"/>
</dbReference>
<dbReference type="InterPro" id="IPR051430">
    <property type="entry name" value="Fungal_TF_Env_Response"/>
</dbReference>
<proteinExistence type="predicted"/>
<keyword evidence="5" id="KW-0804">Transcription</keyword>
<dbReference type="GO" id="GO:0001228">
    <property type="term" value="F:DNA-binding transcription activator activity, RNA polymerase II-specific"/>
    <property type="evidence" value="ECO:0007669"/>
    <property type="project" value="TreeGrafter"/>
</dbReference>
<protein>
    <recommendedName>
        <fullName evidence="7">Xylanolytic transcriptional activator regulatory domain-containing protein</fullName>
    </recommendedName>
</protein>
<gene>
    <name evidence="8" type="ORF">CSOL1703_00005965</name>
</gene>
<dbReference type="AlphaFoldDB" id="A0A9P0ELT9"/>
<feature type="domain" description="Xylanolytic transcriptional activator regulatory" evidence="7">
    <location>
        <begin position="70"/>
        <end position="144"/>
    </location>
</feature>
<evidence type="ECO:0000256" key="1">
    <source>
        <dbReference type="ARBA" id="ARBA00022723"/>
    </source>
</evidence>
<organism evidence="8 9">
    <name type="scientific">Clonostachys solani</name>
    <dbReference type="NCBI Taxonomy" id="160281"/>
    <lineage>
        <taxon>Eukaryota</taxon>
        <taxon>Fungi</taxon>
        <taxon>Dikarya</taxon>
        <taxon>Ascomycota</taxon>
        <taxon>Pezizomycotina</taxon>
        <taxon>Sordariomycetes</taxon>
        <taxon>Hypocreomycetidae</taxon>
        <taxon>Hypocreales</taxon>
        <taxon>Bionectriaceae</taxon>
        <taxon>Clonostachys</taxon>
    </lineage>
</organism>
<keyword evidence="3" id="KW-0805">Transcription regulation</keyword>
<name>A0A9P0ELT9_9HYPO</name>
<keyword evidence="6" id="KW-0539">Nucleus</keyword>
<keyword evidence="1" id="KW-0479">Metal-binding</keyword>
<dbReference type="PANTHER" id="PTHR31944:SF131">
    <property type="entry name" value="HEME-RESPONSIVE ZINC FINGER TRANSCRIPTION FACTOR HAP1"/>
    <property type="match status" value="1"/>
</dbReference>
<dbReference type="InterPro" id="IPR007219">
    <property type="entry name" value="XnlR_reg_dom"/>
</dbReference>
<evidence type="ECO:0000256" key="4">
    <source>
        <dbReference type="ARBA" id="ARBA00023125"/>
    </source>
</evidence>
<dbReference type="Proteomes" id="UP000775872">
    <property type="component" value="Unassembled WGS sequence"/>
</dbReference>
<evidence type="ECO:0000259" key="7">
    <source>
        <dbReference type="SMART" id="SM00906"/>
    </source>
</evidence>
<sequence>MKSKLWALFAIGELYSAHTVNKVYGYPGMLYFAKATKGLAVISERPHIDAIEIRLLLSFYSLGINRRHSAYVLAGSAVRFSVVMGLHLNVPESQLSDVLAREHRTRVWWTAYTFDRMWALNLGNPIAVPDEAVDVAMPSDPDPSLPESSDFADAAHYIARIHLAEISGRMVQSIYVRKTHTTQQEVMLSQRVQRILKDLHEWAENIPPSLRLENTLEGSTLKSTSLSLYLSFNQSVIVATRPILLYIFRAYASSWKDSTAPEPQIPASAASIAEACSRCARESLNLLTERWVDGSFPTFDYFYPQYLFSAGTIVAVSSLLPRSKDKSEKDSEQFDSAIDVLMELRDSGHLAAAEFCQHFEAIKSLTNNLSATRGDPDEPPSILKNLTAFNSPSTAAALAINPIVTPGHTASLPGQSLQELLMPPSLDLEFIDSTLFQDISQGLYWPKISPDNAGEDDWTTCVRTNHVDCTYVPLQKVATPDRGFQKQDDPVSVSKEFGLVALHEATSGVSELPVILTPGHSTRSDPWVNEEPVPQTAGHFSIAGSSPDDHSGPADFGLWQPVRPVSSSAARASRPKDALLDRIRQLEQQVADLKGQCKHTGGDLLEDGITPSVGLRYSRGSVSKTRFFGQSHWMNSADMLYRLGHIARKLETDETSQICHDLRTCKNLGRLIKSRRTPKFNTITIGENVPTRELADTLIDCYLRTFESIHRILHIPSFKADYEQYWKTPTELPDHFLILMQLCMAIGATFHDELFTLRTQAIHWFWEGMVWLLTPCEKSRMTIVGLQIRCLLHYLRQTVNIGSDLTWIGASSLVTTAMYMGLHRDPKNLVKMTPYRAEMRRRLWVTILEICLQSSLDAGGPPSISIPDYDTEIPANLDDECLIEGADMPNLRPKSNNAFTQMTIPLALFRTFPTRLAIAKRVNELRSDTIYEETLRQSGELRKTLQSLMKELKAHPETSSFQLRFVQLATHRLFFALHHPITPLAKSNPLYSYSRMICMEIALRICQSAYLLPEKSSGAIDISAQQSEIDFRRLTVNASGSFRSVPIQSALVIGLELINQKEAENKNRPTMPLMIEPELHRIFEGYADWSRSRIRSGETNIKGHSIGVLLQAHFDAFDSEFTEEETEKLFERSCSARVTECLGLLRELAGITVHEESFDELEYHDTDMDFDFGAGLFGAWEWDPMDGVF</sequence>
<evidence type="ECO:0000313" key="9">
    <source>
        <dbReference type="Proteomes" id="UP000775872"/>
    </source>
</evidence>
<reference evidence="8 9" key="2">
    <citation type="submission" date="2021-10" db="EMBL/GenBank/DDBJ databases">
        <authorList>
            <person name="Piombo E."/>
        </authorList>
    </citation>
    <scope>NUCLEOTIDE SEQUENCE [LARGE SCALE GENOMIC DNA]</scope>
</reference>
<dbReference type="Pfam" id="PF04082">
    <property type="entry name" value="Fungal_trans"/>
    <property type="match status" value="2"/>
</dbReference>
<dbReference type="GO" id="GO:0000978">
    <property type="term" value="F:RNA polymerase II cis-regulatory region sequence-specific DNA binding"/>
    <property type="evidence" value="ECO:0007669"/>
    <property type="project" value="TreeGrafter"/>
</dbReference>